<keyword evidence="14" id="KW-1185">Reference proteome</keyword>
<protein>
    <recommendedName>
        <fullName evidence="12">HSF-type DNA-binding domain-containing protein</fullName>
    </recommendedName>
</protein>
<keyword evidence="10" id="KW-0175">Coiled coil</keyword>
<feature type="compositionally biased region" description="Polar residues" evidence="11">
    <location>
        <begin position="128"/>
        <end position="160"/>
    </location>
</feature>
<evidence type="ECO:0000259" key="12">
    <source>
        <dbReference type="PROSITE" id="PS00434"/>
    </source>
</evidence>
<comment type="subcellular location">
    <subcellularLocation>
        <location evidence="1">Nucleus</location>
    </subcellularLocation>
</comment>
<organism evidence="13 14">
    <name type="scientific">Tetracentron sinense</name>
    <name type="common">Spur-leaf</name>
    <dbReference type="NCBI Taxonomy" id="13715"/>
    <lineage>
        <taxon>Eukaryota</taxon>
        <taxon>Viridiplantae</taxon>
        <taxon>Streptophyta</taxon>
        <taxon>Embryophyta</taxon>
        <taxon>Tracheophyta</taxon>
        <taxon>Spermatophyta</taxon>
        <taxon>Magnoliopsida</taxon>
        <taxon>Trochodendrales</taxon>
        <taxon>Trochodendraceae</taxon>
        <taxon>Tetracentron</taxon>
    </lineage>
</organism>
<dbReference type="GO" id="GO:0003700">
    <property type="term" value="F:DNA-binding transcription factor activity"/>
    <property type="evidence" value="ECO:0007669"/>
    <property type="project" value="InterPro"/>
</dbReference>
<dbReference type="EMBL" id="JABCRI010000024">
    <property type="protein sequence ID" value="KAF8377542.1"/>
    <property type="molecule type" value="Genomic_DNA"/>
</dbReference>
<name>A0A835CYR3_TETSI</name>
<dbReference type="Gene3D" id="1.10.10.10">
    <property type="entry name" value="Winged helix-like DNA-binding domain superfamily/Winged helix DNA-binding domain"/>
    <property type="match status" value="1"/>
</dbReference>
<dbReference type="PROSITE" id="PS00434">
    <property type="entry name" value="HSF_DOMAIN"/>
    <property type="match status" value="1"/>
</dbReference>
<dbReference type="FunFam" id="1.10.10.10:FF:000037">
    <property type="entry name" value="Heat stress transcription factor B-4"/>
    <property type="match status" value="1"/>
</dbReference>
<evidence type="ECO:0000256" key="8">
    <source>
        <dbReference type="ARBA" id="ARBA00023242"/>
    </source>
</evidence>
<dbReference type="GO" id="GO:0006357">
    <property type="term" value="P:regulation of transcription by RNA polymerase II"/>
    <property type="evidence" value="ECO:0007669"/>
    <property type="project" value="TreeGrafter"/>
</dbReference>
<dbReference type="InterPro" id="IPR036390">
    <property type="entry name" value="WH_DNA-bd_sf"/>
</dbReference>
<evidence type="ECO:0000256" key="11">
    <source>
        <dbReference type="SAM" id="MobiDB-lite"/>
    </source>
</evidence>
<dbReference type="OrthoDB" id="60033at2759"/>
<comment type="similarity">
    <text evidence="9">Belongs to the HSF family.</text>
</comment>
<proteinExistence type="inferred from homology"/>
<comment type="caution">
    <text evidence="13">The sequence shown here is derived from an EMBL/GenBank/DDBJ whole genome shotgun (WGS) entry which is preliminary data.</text>
</comment>
<sequence>MLLFLIDLGEEMANRSVPAPFLTKTYQLVEDPRTDDVISWNDNGTTFVVWKTADFAKDLLPSYFKHNNFSSFVRQLNTYGFRKIVPDRWEFVNEFFRRGEKDLLSEIRRRKAVTASTSQIPAGGKSNGGVQSTPSNSGEDLGSTSTSSPISKNQGSDETTMTTQVLDLADENKKLRKNNQILSSELAQTKKQCEELMAFLSKSVKVEPDQINRIMMQGGNGPSHDRLMKICDGSDDDEKGGEEERLKLFGVWLKGKKRVRDERGIGGMNFQVPWLKISSSPGESSKICN</sequence>
<dbReference type="PRINTS" id="PR00056">
    <property type="entry name" value="HSFDOMAIN"/>
</dbReference>
<keyword evidence="7" id="KW-0804">Transcription</keyword>
<dbReference type="AlphaFoldDB" id="A0A835CYR3"/>
<reference evidence="13 14" key="1">
    <citation type="submission" date="2020-04" db="EMBL/GenBank/DDBJ databases">
        <title>Plant Genome Project.</title>
        <authorList>
            <person name="Zhang R.-G."/>
        </authorList>
    </citation>
    <scope>NUCLEOTIDE SEQUENCE [LARGE SCALE GENOMIC DNA]</scope>
    <source>
        <strain evidence="13">YNK0</strain>
        <tissue evidence="13">Leaf</tissue>
    </source>
</reference>
<feature type="domain" description="HSF-type DNA-binding" evidence="12">
    <location>
        <begin position="60"/>
        <end position="84"/>
    </location>
</feature>
<evidence type="ECO:0000256" key="3">
    <source>
        <dbReference type="ARBA" id="ARBA00022553"/>
    </source>
</evidence>
<evidence type="ECO:0000256" key="9">
    <source>
        <dbReference type="RuleBase" id="RU004020"/>
    </source>
</evidence>
<keyword evidence="6" id="KW-0238">DNA-binding</keyword>
<evidence type="ECO:0000256" key="4">
    <source>
        <dbReference type="ARBA" id="ARBA00023015"/>
    </source>
</evidence>
<keyword evidence="5" id="KW-0346">Stress response</keyword>
<feature type="coiled-coil region" evidence="10">
    <location>
        <begin position="165"/>
        <end position="192"/>
    </location>
</feature>
<dbReference type="InterPro" id="IPR000232">
    <property type="entry name" value="HSF_DNA-bd"/>
</dbReference>
<dbReference type="Pfam" id="PF00447">
    <property type="entry name" value="HSF_DNA-bind"/>
    <property type="match status" value="1"/>
</dbReference>
<evidence type="ECO:0000313" key="13">
    <source>
        <dbReference type="EMBL" id="KAF8377542.1"/>
    </source>
</evidence>
<feature type="region of interest" description="Disordered" evidence="11">
    <location>
        <begin position="114"/>
        <end position="160"/>
    </location>
</feature>
<dbReference type="PANTHER" id="PTHR10015">
    <property type="entry name" value="HEAT SHOCK TRANSCRIPTION FACTOR"/>
    <property type="match status" value="1"/>
</dbReference>
<dbReference type="SMART" id="SM00415">
    <property type="entry name" value="HSF"/>
    <property type="match status" value="1"/>
</dbReference>
<evidence type="ECO:0000256" key="1">
    <source>
        <dbReference type="ARBA" id="ARBA00004123"/>
    </source>
</evidence>
<keyword evidence="4" id="KW-0805">Transcription regulation</keyword>
<dbReference type="GO" id="GO:0005634">
    <property type="term" value="C:nucleus"/>
    <property type="evidence" value="ECO:0007669"/>
    <property type="project" value="UniProtKB-SubCell"/>
</dbReference>
<keyword evidence="3" id="KW-0597">Phosphoprotein</keyword>
<dbReference type="GO" id="GO:0000978">
    <property type="term" value="F:RNA polymerase II cis-regulatory region sequence-specific DNA binding"/>
    <property type="evidence" value="ECO:0007669"/>
    <property type="project" value="TreeGrafter"/>
</dbReference>
<dbReference type="PANTHER" id="PTHR10015:SF329">
    <property type="entry name" value="HEAT STRESS TRANSCRIPTION FACTOR B-1"/>
    <property type="match status" value="1"/>
</dbReference>
<evidence type="ECO:0000256" key="10">
    <source>
        <dbReference type="SAM" id="Coils"/>
    </source>
</evidence>
<evidence type="ECO:0000256" key="6">
    <source>
        <dbReference type="ARBA" id="ARBA00023125"/>
    </source>
</evidence>
<dbReference type="OMA" id="MINRIMS"/>
<accession>A0A835CYR3</accession>
<comment type="subunit">
    <text evidence="2">Homotrimer.</text>
</comment>
<dbReference type="SUPFAM" id="SSF46785">
    <property type="entry name" value="Winged helix' DNA-binding domain"/>
    <property type="match status" value="1"/>
</dbReference>
<dbReference type="Proteomes" id="UP000655225">
    <property type="component" value="Unassembled WGS sequence"/>
</dbReference>
<keyword evidence="8" id="KW-0539">Nucleus</keyword>
<evidence type="ECO:0000313" key="14">
    <source>
        <dbReference type="Proteomes" id="UP000655225"/>
    </source>
</evidence>
<evidence type="ECO:0000256" key="5">
    <source>
        <dbReference type="ARBA" id="ARBA00023016"/>
    </source>
</evidence>
<dbReference type="InterPro" id="IPR036388">
    <property type="entry name" value="WH-like_DNA-bd_sf"/>
</dbReference>
<evidence type="ECO:0000256" key="2">
    <source>
        <dbReference type="ARBA" id="ARBA00011233"/>
    </source>
</evidence>
<evidence type="ECO:0000256" key="7">
    <source>
        <dbReference type="ARBA" id="ARBA00023163"/>
    </source>
</evidence>
<gene>
    <name evidence="13" type="ORF">HHK36_030924</name>
</gene>